<name>A0AAQ3XZE6_9ENTE</name>
<evidence type="ECO:0000259" key="3">
    <source>
        <dbReference type="Pfam" id="PF16308"/>
    </source>
</evidence>
<feature type="compositionally biased region" description="Low complexity" evidence="1">
    <location>
        <begin position="80"/>
        <end position="121"/>
    </location>
</feature>
<dbReference type="AlphaFoldDB" id="A0AAQ3XZE6"/>
<dbReference type="Pfam" id="PF16308">
    <property type="entry name" value="DUF4950"/>
    <property type="match status" value="1"/>
</dbReference>
<dbReference type="EMBL" id="CP147247">
    <property type="protein sequence ID" value="WYJ89232.1"/>
    <property type="molecule type" value="Genomic_DNA"/>
</dbReference>
<dbReference type="Proteomes" id="UP000195141">
    <property type="component" value="Chromosome"/>
</dbReference>
<organism evidence="4 5">
    <name type="scientific">Candidatus Enterococcus clewellii</name>
    <dbReference type="NCBI Taxonomy" id="1834193"/>
    <lineage>
        <taxon>Bacteria</taxon>
        <taxon>Bacillati</taxon>
        <taxon>Bacillota</taxon>
        <taxon>Bacilli</taxon>
        <taxon>Lactobacillales</taxon>
        <taxon>Enterococcaceae</taxon>
        <taxon>Enterococcus</taxon>
    </lineage>
</organism>
<feature type="domain" description="DUF4950" evidence="3">
    <location>
        <begin position="83"/>
        <end position="211"/>
    </location>
</feature>
<keyword evidence="2" id="KW-0812">Transmembrane</keyword>
<keyword evidence="2" id="KW-0472">Membrane</keyword>
<evidence type="ECO:0000256" key="2">
    <source>
        <dbReference type="SAM" id="Phobius"/>
    </source>
</evidence>
<feature type="region of interest" description="Disordered" evidence="1">
    <location>
        <begin position="75"/>
        <end position="121"/>
    </location>
</feature>
<sequence length="213" mass="23745">MNGRSFKHILGRMVKIISHNETGYSMKKIWSLFIFKLGRDRKFRNDTILLSLSIIILLLFAGSMVIFNPQKQQAEKLEGQPNSSKNRSESSTSSSNSQQTTVSSAVETSSSSEESQPSIEEFSGGWGISQIENIFFINADMSISTIALDGTVATIPMENLSLYYTEDGRSALSYVENDVQKEWIKTAEGTLTSRDQIFQSLGDLTIEQYLNGN</sequence>
<reference evidence="4" key="2">
    <citation type="submission" date="2024-03" db="EMBL/GenBank/DDBJ databases">
        <title>The Genome Sequence of Enterococcus sp. DIV0242b.</title>
        <authorList>
            <consortium name="The Broad Institute Genomics Platform"/>
            <consortium name="The Broad Institute Microbial Omics Core"/>
            <consortium name="The Broad Institute Genomic Center for Infectious Diseases"/>
            <person name="Earl A."/>
            <person name="Manson A."/>
            <person name="Gilmore M."/>
            <person name="Schwartman J."/>
            <person name="Shea T."/>
            <person name="Abouelleil A."/>
            <person name="Cao P."/>
            <person name="Chapman S."/>
            <person name="Cusick C."/>
            <person name="Young S."/>
            <person name="Neafsey D."/>
            <person name="Nusbaum C."/>
            <person name="Birren B."/>
        </authorList>
    </citation>
    <scope>NUCLEOTIDE SEQUENCE</scope>
    <source>
        <strain evidence="4">9E7_DIV0242</strain>
    </source>
</reference>
<keyword evidence="2" id="KW-1133">Transmembrane helix</keyword>
<dbReference type="InterPro" id="IPR032539">
    <property type="entry name" value="DUF4950"/>
</dbReference>
<evidence type="ECO:0000256" key="1">
    <source>
        <dbReference type="SAM" id="MobiDB-lite"/>
    </source>
</evidence>
<reference evidence="4" key="1">
    <citation type="submission" date="2017-05" db="EMBL/GenBank/DDBJ databases">
        <authorList>
            <consortium name="The Broad Institute Genomics Platform"/>
            <consortium name="The Broad Institute Genomic Center for Infectious Diseases"/>
            <person name="Earl A."/>
            <person name="Manson A."/>
            <person name="Schwartman J."/>
            <person name="Gilmore M."/>
            <person name="Abouelleil A."/>
            <person name="Cao P."/>
            <person name="Chapman S."/>
            <person name="Cusick C."/>
            <person name="Shea T."/>
            <person name="Young S."/>
            <person name="Neafsey D."/>
            <person name="Nusbaum C."/>
            <person name="Birren B."/>
        </authorList>
    </citation>
    <scope>NUCLEOTIDE SEQUENCE</scope>
    <source>
        <strain evidence="4">9E7_DIV0242</strain>
    </source>
</reference>
<keyword evidence="5" id="KW-1185">Reference proteome</keyword>
<feature type="transmembrane region" description="Helical" evidence="2">
    <location>
        <begin position="48"/>
        <end position="67"/>
    </location>
</feature>
<proteinExistence type="predicted"/>
<evidence type="ECO:0000313" key="4">
    <source>
        <dbReference type="EMBL" id="WYJ89232.1"/>
    </source>
</evidence>
<gene>
    <name evidence="4" type="ORF">A5888_000951</name>
</gene>
<protein>
    <recommendedName>
        <fullName evidence="3">DUF4950 domain-containing protein</fullName>
    </recommendedName>
</protein>
<accession>A0AAQ3XZE6</accession>
<evidence type="ECO:0000313" key="5">
    <source>
        <dbReference type="Proteomes" id="UP000195141"/>
    </source>
</evidence>